<dbReference type="InterPro" id="IPR016032">
    <property type="entry name" value="Sig_transdc_resp-reg_C-effctor"/>
</dbReference>
<comment type="similarity">
    <text evidence="1">Belongs to the AfsR/DnrI/RedD regulatory family.</text>
</comment>
<evidence type="ECO:0000313" key="6">
    <source>
        <dbReference type="Proteomes" id="UP000005317"/>
    </source>
</evidence>
<feature type="domain" description="Bacterial transcriptional activator" evidence="4">
    <location>
        <begin position="304"/>
        <end position="449"/>
    </location>
</feature>
<evidence type="ECO:0000313" key="5">
    <source>
        <dbReference type="EMBL" id="EIJ34536.1"/>
    </source>
</evidence>
<dbReference type="Pfam" id="PF03704">
    <property type="entry name" value="BTAD"/>
    <property type="match status" value="1"/>
</dbReference>
<proteinExistence type="inferred from homology"/>
<dbReference type="Gene3D" id="1.10.10.10">
    <property type="entry name" value="Winged helix-like DNA-binding domain superfamily/Winged helix DNA-binding domain"/>
    <property type="match status" value="1"/>
</dbReference>
<evidence type="ECO:0000256" key="2">
    <source>
        <dbReference type="ARBA" id="ARBA00023125"/>
    </source>
</evidence>
<dbReference type="InterPro" id="IPR001867">
    <property type="entry name" value="OmpR/PhoB-type_DNA-bd"/>
</dbReference>
<dbReference type="SMART" id="SM01043">
    <property type="entry name" value="BTAD"/>
    <property type="match status" value="1"/>
</dbReference>
<dbReference type="InterPro" id="IPR051677">
    <property type="entry name" value="AfsR-DnrI-RedD_regulator"/>
</dbReference>
<reference evidence="6" key="1">
    <citation type="journal article" date="2011" name="Stand. Genomic Sci.">
        <title>Genome sequence of the filamentous, gliding Thiothrix nivea neotype strain (JP2(T)).</title>
        <authorList>
            <person name="Lapidus A."/>
            <person name="Nolan M."/>
            <person name="Lucas S."/>
            <person name="Glavina Del Rio T."/>
            <person name="Tice H."/>
            <person name="Cheng J.F."/>
            <person name="Tapia R."/>
            <person name="Han C."/>
            <person name="Goodwin L."/>
            <person name="Pitluck S."/>
            <person name="Liolios K."/>
            <person name="Pagani I."/>
            <person name="Ivanova N."/>
            <person name="Huntemann M."/>
            <person name="Mavromatis K."/>
            <person name="Mikhailova N."/>
            <person name="Pati A."/>
            <person name="Chen A."/>
            <person name="Palaniappan K."/>
            <person name="Land M."/>
            <person name="Brambilla E.M."/>
            <person name="Rohde M."/>
            <person name="Abt B."/>
            <person name="Verbarg S."/>
            <person name="Goker M."/>
            <person name="Bristow J."/>
            <person name="Eisen J.A."/>
            <person name="Markowitz V."/>
            <person name="Hugenholtz P."/>
            <person name="Kyrpides N.C."/>
            <person name="Klenk H.P."/>
            <person name="Woyke T."/>
        </authorList>
    </citation>
    <scope>NUCLEOTIDE SEQUENCE [LARGE SCALE GENOMIC DNA]</scope>
    <source>
        <strain evidence="6">ATCC 35100 / DSM 5205 / JP2</strain>
    </source>
</reference>
<name>A0A656HGB1_THINJ</name>
<dbReference type="GO" id="GO:0003677">
    <property type="term" value="F:DNA binding"/>
    <property type="evidence" value="ECO:0007669"/>
    <property type="project" value="UniProtKB-KW"/>
</dbReference>
<dbReference type="EMBL" id="JH651384">
    <property type="protein sequence ID" value="EIJ34536.1"/>
    <property type="molecule type" value="Genomic_DNA"/>
</dbReference>
<dbReference type="InterPro" id="IPR036388">
    <property type="entry name" value="WH-like_DNA-bd_sf"/>
</dbReference>
<keyword evidence="2" id="KW-0238">DNA-binding</keyword>
<evidence type="ECO:0000259" key="4">
    <source>
        <dbReference type="SMART" id="SM01043"/>
    </source>
</evidence>
<dbReference type="GO" id="GO:0000160">
    <property type="term" value="P:phosphorelay signal transduction system"/>
    <property type="evidence" value="ECO:0007669"/>
    <property type="project" value="InterPro"/>
</dbReference>
<dbReference type="AlphaFoldDB" id="A0A656HGB1"/>
<evidence type="ECO:0000256" key="1">
    <source>
        <dbReference type="ARBA" id="ARBA00005820"/>
    </source>
</evidence>
<dbReference type="PANTHER" id="PTHR35807">
    <property type="entry name" value="TRANSCRIPTIONAL REGULATOR REDD-RELATED"/>
    <property type="match status" value="1"/>
</dbReference>
<accession>A0A656HGB1</accession>
<sequence>MGQPPHYHGRYGVESTRSGVRVDVGQQHDKTGADVTRERRQELLAFLFECESLAQGMVSAAPNSALMEHAVALCEGYLKTMLDMHHVWQRLQRAQEQGCDLKAQLEKMQTVLQEVSQQASRNAHRDQNKEAQARYWNTVGGLIDEVLRLSRQQTPISPPTRRTPEDPEPAPTTRVQDGHCEPASATLVPEAPSPFPEQQTALQLTAHLFGKFKASLGGRDMRRWPRGKGLKIFKFLLLHRASPVSRERLMETFWRDTEARAARNNLNVALYHLRQDLSRYHKTFPFVSHHDGYYQLNTELAIWVDVEAFDHAIHSGQQHDARHETALAITAYRNAEGLYQGDCLQEDTHEEWAALISQAYRMKYLSALDYLGKHMLENGDYQECVTLWHKAVTLDSCNEQAHRRIMHCYLQMGQRQMALRQYQLCAESLKKELGLEPTPQTRQLLEQIRHASR</sequence>
<gene>
    <name evidence="5" type="ORF">Thini_1962</name>
</gene>
<dbReference type="Proteomes" id="UP000005317">
    <property type="component" value="Unassembled WGS sequence"/>
</dbReference>
<dbReference type="SUPFAM" id="SSF48452">
    <property type="entry name" value="TPR-like"/>
    <property type="match status" value="1"/>
</dbReference>
<dbReference type="InterPro" id="IPR011990">
    <property type="entry name" value="TPR-like_helical_dom_sf"/>
</dbReference>
<organism evidence="5 6">
    <name type="scientific">Thiothrix nivea (strain ATCC 35100 / DSM 5205 / JP2)</name>
    <dbReference type="NCBI Taxonomy" id="870187"/>
    <lineage>
        <taxon>Bacteria</taxon>
        <taxon>Pseudomonadati</taxon>
        <taxon>Pseudomonadota</taxon>
        <taxon>Gammaproteobacteria</taxon>
        <taxon>Thiotrichales</taxon>
        <taxon>Thiotrichaceae</taxon>
        <taxon>Thiothrix</taxon>
    </lineage>
</organism>
<protein>
    <submittedName>
        <fullName evidence="5">Transcriptional regulator, SARP family</fullName>
    </submittedName>
</protein>
<evidence type="ECO:0000256" key="3">
    <source>
        <dbReference type="SAM" id="MobiDB-lite"/>
    </source>
</evidence>
<dbReference type="PANTHER" id="PTHR35807:SF2">
    <property type="entry name" value="TRANSCRIPTIONAL ACTIVATOR DOMAIN"/>
    <property type="match status" value="1"/>
</dbReference>
<feature type="region of interest" description="Disordered" evidence="3">
    <location>
        <begin position="151"/>
        <end position="178"/>
    </location>
</feature>
<dbReference type="Pfam" id="PF00486">
    <property type="entry name" value="Trans_reg_C"/>
    <property type="match status" value="1"/>
</dbReference>
<dbReference type="InterPro" id="IPR005158">
    <property type="entry name" value="BTAD"/>
</dbReference>
<dbReference type="Gene3D" id="1.25.40.10">
    <property type="entry name" value="Tetratricopeptide repeat domain"/>
    <property type="match status" value="1"/>
</dbReference>
<dbReference type="OrthoDB" id="9816555at2"/>
<dbReference type="GO" id="GO:0006355">
    <property type="term" value="P:regulation of DNA-templated transcription"/>
    <property type="evidence" value="ECO:0007669"/>
    <property type="project" value="InterPro"/>
</dbReference>
<keyword evidence="6" id="KW-1185">Reference proteome</keyword>
<dbReference type="SUPFAM" id="SSF46894">
    <property type="entry name" value="C-terminal effector domain of the bipartite response regulators"/>
    <property type="match status" value="1"/>
</dbReference>